<dbReference type="FunFam" id="3.40.50.300:FF:000032">
    <property type="entry name" value="Export ABC transporter ATP-binding protein"/>
    <property type="match status" value="1"/>
</dbReference>
<keyword evidence="2" id="KW-0547">Nucleotide-binding</keyword>
<organism evidence="6 7">
    <name type="scientific">Rubneribacter badeniensis</name>
    <dbReference type="NCBI Taxonomy" id="2070688"/>
    <lineage>
        <taxon>Bacteria</taxon>
        <taxon>Bacillati</taxon>
        <taxon>Actinomycetota</taxon>
        <taxon>Coriobacteriia</taxon>
        <taxon>Eggerthellales</taxon>
        <taxon>Eggerthellaceae</taxon>
        <taxon>Rubneribacter</taxon>
    </lineage>
</organism>
<dbReference type="SUPFAM" id="SSF52540">
    <property type="entry name" value="P-loop containing nucleoside triphosphate hydrolases"/>
    <property type="match status" value="1"/>
</dbReference>
<dbReference type="PROSITE" id="PS50893">
    <property type="entry name" value="ABC_TRANSPORTER_2"/>
    <property type="match status" value="1"/>
</dbReference>
<proteinExistence type="predicted"/>
<reference evidence="6 7" key="1">
    <citation type="journal article" date="2018" name="Int. J. Syst. Evol. Microbiol.">
        <title>Rubneribacter badeniensis gen. nov., sp. nov. and Enteroscipio rubneri gen. nov., sp. nov., new members of the Eggerthellaceae isolated from human faeces.</title>
        <authorList>
            <person name="Danylec N."/>
            <person name="Gobl A."/>
            <person name="Stoll D.A."/>
            <person name="Hetzer B."/>
            <person name="Kulling S.E."/>
            <person name="Huch M."/>
        </authorList>
    </citation>
    <scope>NUCLEOTIDE SEQUENCE [LARGE SCALE GENOMIC DNA]</scope>
    <source>
        <strain evidence="6 7">ResAG-85</strain>
    </source>
</reference>
<evidence type="ECO:0000256" key="2">
    <source>
        <dbReference type="ARBA" id="ARBA00022741"/>
    </source>
</evidence>
<dbReference type="GO" id="GO:0098796">
    <property type="term" value="C:membrane protein complex"/>
    <property type="evidence" value="ECO:0007669"/>
    <property type="project" value="UniProtKB-ARBA"/>
</dbReference>
<gene>
    <name evidence="6" type="ORF">C2L80_01295</name>
</gene>
<evidence type="ECO:0000256" key="3">
    <source>
        <dbReference type="ARBA" id="ARBA00022840"/>
    </source>
</evidence>
<keyword evidence="1" id="KW-0813">Transport</keyword>
<dbReference type="RefSeq" id="WP_103262463.1">
    <property type="nucleotide sequence ID" value="NZ_PPEL01000003.1"/>
</dbReference>
<dbReference type="InterPro" id="IPR017911">
    <property type="entry name" value="MacB-like_ATP-bd"/>
</dbReference>
<name>A0A2K2U7Q8_9ACTN</name>
<evidence type="ECO:0000256" key="4">
    <source>
        <dbReference type="SAM" id="MobiDB-lite"/>
    </source>
</evidence>
<dbReference type="GO" id="GO:0016887">
    <property type="term" value="F:ATP hydrolysis activity"/>
    <property type="evidence" value="ECO:0007669"/>
    <property type="project" value="InterPro"/>
</dbReference>
<dbReference type="SMART" id="SM00382">
    <property type="entry name" value="AAA"/>
    <property type="match status" value="1"/>
</dbReference>
<dbReference type="GO" id="GO:0005886">
    <property type="term" value="C:plasma membrane"/>
    <property type="evidence" value="ECO:0007669"/>
    <property type="project" value="TreeGrafter"/>
</dbReference>
<dbReference type="InterPro" id="IPR003439">
    <property type="entry name" value="ABC_transporter-like_ATP-bd"/>
</dbReference>
<keyword evidence="7" id="KW-1185">Reference proteome</keyword>
<dbReference type="InterPro" id="IPR015854">
    <property type="entry name" value="ABC_transpr_LolD-like"/>
</dbReference>
<dbReference type="InterPro" id="IPR003593">
    <property type="entry name" value="AAA+_ATPase"/>
</dbReference>
<comment type="caution">
    <text evidence="6">The sequence shown here is derived from an EMBL/GenBank/DDBJ whole genome shotgun (WGS) entry which is preliminary data.</text>
</comment>
<dbReference type="AlphaFoldDB" id="A0A2K2U7Q8"/>
<dbReference type="PANTHER" id="PTHR24220:SF674">
    <property type="entry name" value="BACITRACIN EXPORT ATP-BINDING PROTEIN BCEA"/>
    <property type="match status" value="1"/>
</dbReference>
<evidence type="ECO:0000313" key="6">
    <source>
        <dbReference type="EMBL" id="PNV66363.1"/>
    </source>
</evidence>
<dbReference type="CDD" id="cd03255">
    <property type="entry name" value="ABC_MJ0796_LolCDE_FtsE"/>
    <property type="match status" value="1"/>
</dbReference>
<evidence type="ECO:0000313" key="7">
    <source>
        <dbReference type="Proteomes" id="UP000236488"/>
    </source>
</evidence>
<evidence type="ECO:0000256" key="1">
    <source>
        <dbReference type="ARBA" id="ARBA00022448"/>
    </source>
</evidence>
<accession>A0A2K2U7Q8</accession>
<keyword evidence="3 6" id="KW-0067">ATP-binding</keyword>
<feature type="domain" description="ABC transporter" evidence="5">
    <location>
        <begin position="12"/>
        <end position="256"/>
    </location>
</feature>
<dbReference type="PANTHER" id="PTHR24220">
    <property type="entry name" value="IMPORT ATP-BINDING PROTEIN"/>
    <property type="match status" value="1"/>
</dbReference>
<dbReference type="Pfam" id="PF00005">
    <property type="entry name" value="ABC_tran"/>
    <property type="match status" value="1"/>
</dbReference>
<evidence type="ECO:0000259" key="5">
    <source>
        <dbReference type="PROSITE" id="PS50893"/>
    </source>
</evidence>
<dbReference type="EMBL" id="PPEL01000003">
    <property type="protein sequence ID" value="PNV66363.1"/>
    <property type="molecule type" value="Genomic_DNA"/>
</dbReference>
<dbReference type="GO" id="GO:0005524">
    <property type="term" value="F:ATP binding"/>
    <property type="evidence" value="ECO:0007669"/>
    <property type="project" value="UniProtKB-KW"/>
</dbReference>
<dbReference type="Proteomes" id="UP000236488">
    <property type="component" value="Unassembled WGS sequence"/>
</dbReference>
<sequence length="285" mass="30464">MGNATHGATTVVEVRNVSKRYGASGRKRSEASVTQALDRVSFAVAEGEFAAIMGPSGSGKSTLLNCLATIDKPSSGQIVIGGRTVTDLRGRQLSDFRRDDLGFIFQDANLLDTLTAYENIALALTIQHVSAREIDGRVREAARVLGIEDVLDKRPFQMSGGQRQRVAAARATVTRPHLVLADEPTGALDSRSAAALLESLEALNARGATILMVTHDAVSASYCGRVIFIKDGRLFGELRRRGADRSAFRHRIVEVVASMSDDQGEGERDAAAHAAQSEGAVPHAR</sequence>
<dbReference type="GO" id="GO:0022857">
    <property type="term" value="F:transmembrane transporter activity"/>
    <property type="evidence" value="ECO:0007669"/>
    <property type="project" value="TreeGrafter"/>
</dbReference>
<protein>
    <submittedName>
        <fullName evidence="6">Multidrug ABC transporter ATP-binding protein</fullName>
    </submittedName>
</protein>
<dbReference type="Gene3D" id="3.40.50.300">
    <property type="entry name" value="P-loop containing nucleotide triphosphate hydrolases"/>
    <property type="match status" value="1"/>
</dbReference>
<feature type="region of interest" description="Disordered" evidence="4">
    <location>
        <begin position="259"/>
        <end position="285"/>
    </location>
</feature>
<dbReference type="InterPro" id="IPR027417">
    <property type="entry name" value="P-loop_NTPase"/>
</dbReference>